<name>A0ACC2PZM6_9HYME</name>
<evidence type="ECO:0000313" key="2">
    <source>
        <dbReference type="Proteomes" id="UP001239111"/>
    </source>
</evidence>
<accession>A0ACC2PZM6</accession>
<dbReference type="EMBL" id="CM056741">
    <property type="protein sequence ID" value="KAJ8688423.1"/>
    <property type="molecule type" value="Genomic_DNA"/>
</dbReference>
<evidence type="ECO:0000313" key="1">
    <source>
        <dbReference type="EMBL" id="KAJ8688423.1"/>
    </source>
</evidence>
<proteinExistence type="predicted"/>
<organism evidence="1 2">
    <name type="scientific">Eretmocerus hayati</name>
    <dbReference type="NCBI Taxonomy" id="131215"/>
    <lineage>
        <taxon>Eukaryota</taxon>
        <taxon>Metazoa</taxon>
        <taxon>Ecdysozoa</taxon>
        <taxon>Arthropoda</taxon>
        <taxon>Hexapoda</taxon>
        <taxon>Insecta</taxon>
        <taxon>Pterygota</taxon>
        <taxon>Neoptera</taxon>
        <taxon>Endopterygota</taxon>
        <taxon>Hymenoptera</taxon>
        <taxon>Apocrita</taxon>
        <taxon>Proctotrupomorpha</taxon>
        <taxon>Chalcidoidea</taxon>
        <taxon>Aphelinidae</taxon>
        <taxon>Aphelininae</taxon>
        <taxon>Eretmocerus</taxon>
    </lineage>
</organism>
<protein>
    <submittedName>
        <fullName evidence="1">Uncharacterized protein</fullName>
    </submittedName>
</protein>
<sequence>MDSKPVMLLDPLLQLSACTGPRRSSRRAGQRGRVTRLQPGYPRVEVETATGRAAAAHVDAVRQVAVQAVCAGSILTAWWHPSDRIPTVTTDLCLDTACSGARPVLGPTSPTTGSRICFTRAAP</sequence>
<comment type="caution">
    <text evidence="1">The sequence shown here is derived from an EMBL/GenBank/DDBJ whole genome shotgun (WGS) entry which is preliminary data.</text>
</comment>
<reference evidence="1" key="1">
    <citation type="submission" date="2023-04" db="EMBL/GenBank/DDBJ databases">
        <title>A chromosome-level genome assembly of the parasitoid wasp Eretmocerus hayati.</title>
        <authorList>
            <person name="Zhong Y."/>
            <person name="Liu S."/>
            <person name="Liu Y."/>
        </authorList>
    </citation>
    <scope>NUCLEOTIDE SEQUENCE</scope>
    <source>
        <strain evidence="1">ZJU_SS_LIU_2023</strain>
    </source>
</reference>
<gene>
    <name evidence="1" type="ORF">QAD02_024218</name>
</gene>
<keyword evidence="2" id="KW-1185">Reference proteome</keyword>
<dbReference type="Proteomes" id="UP001239111">
    <property type="component" value="Chromosome 1"/>
</dbReference>